<organism evidence="3 4">
    <name type="scientific">Pseudidiomarina aestuarii</name>
    <dbReference type="NCBI Taxonomy" id="624146"/>
    <lineage>
        <taxon>Bacteria</taxon>
        <taxon>Pseudomonadati</taxon>
        <taxon>Pseudomonadota</taxon>
        <taxon>Gammaproteobacteria</taxon>
        <taxon>Alteromonadales</taxon>
        <taxon>Idiomarinaceae</taxon>
        <taxon>Pseudidiomarina</taxon>
    </lineage>
</organism>
<feature type="domain" description="Flagellar protein FlgJ N-terminal" evidence="2">
    <location>
        <begin position="46"/>
        <end position="92"/>
    </location>
</feature>
<comment type="caution">
    <text evidence="3">The sequence shown here is derived from an EMBL/GenBank/DDBJ whole genome shotgun (WGS) entry which is preliminary data.</text>
</comment>
<proteinExistence type="predicted"/>
<keyword evidence="4" id="KW-1185">Reference proteome</keyword>
<evidence type="ECO:0000313" key="3">
    <source>
        <dbReference type="EMBL" id="RUO42159.1"/>
    </source>
</evidence>
<dbReference type="Proteomes" id="UP000287766">
    <property type="component" value="Unassembled WGS sequence"/>
</dbReference>
<gene>
    <name evidence="3" type="ORF">CWE22_08435</name>
</gene>
<evidence type="ECO:0000313" key="4">
    <source>
        <dbReference type="Proteomes" id="UP000287766"/>
    </source>
</evidence>
<dbReference type="GO" id="GO:0044781">
    <property type="term" value="P:bacterial-type flagellum organization"/>
    <property type="evidence" value="ECO:0007669"/>
    <property type="project" value="UniProtKB-KW"/>
</dbReference>
<dbReference type="PRINTS" id="PR01002">
    <property type="entry name" value="FLGFLGJ"/>
</dbReference>
<dbReference type="InterPro" id="IPR019301">
    <property type="entry name" value="Flagellar_prot_FlgJ_N"/>
</dbReference>
<dbReference type="EMBL" id="PIPR01000001">
    <property type="protein sequence ID" value="RUO42159.1"/>
    <property type="molecule type" value="Genomic_DNA"/>
</dbReference>
<evidence type="ECO:0000256" key="1">
    <source>
        <dbReference type="ARBA" id="ARBA00022795"/>
    </source>
</evidence>
<sequence>MSSIPGLAFDSQQLNDLKTASSKRPDQAAEAAAKQFEALFVGQMMKSMRAAGGESVFFDSNAMKTYTEMFDAQLSNELASKGIGLADTLLQQLQKTPSK</sequence>
<name>A0A7Z7EUW9_9GAMM</name>
<dbReference type="RefSeq" id="WP_169930881.1">
    <property type="nucleotide sequence ID" value="NZ_JBLXDX010000003.1"/>
</dbReference>
<accession>A0A7Z7EUW9</accession>
<keyword evidence="1" id="KW-1005">Bacterial flagellum biogenesis</keyword>
<protein>
    <recommendedName>
        <fullName evidence="2">Flagellar protein FlgJ N-terminal domain-containing protein</fullName>
    </recommendedName>
</protein>
<evidence type="ECO:0000259" key="2">
    <source>
        <dbReference type="Pfam" id="PF10135"/>
    </source>
</evidence>
<dbReference type="AlphaFoldDB" id="A0A7Z7EUW9"/>
<dbReference type="Pfam" id="PF10135">
    <property type="entry name" value="Rod-binding"/>
    <property type="match status" value="1"/>
</dbReference>
<reference evidence="4" key="1">
    <citation type="journal article" date="2018" name="Front. Microbiol.">
        <title>Genome-Based Analysis Reveals the Taxonomy and Diversity of the Family Idiomarinaceae.</title>
        <authorList>
            <person name="Liu Y."/>
            <person name="Lai Q."/>
            <person name="Shao Z."/>
        </authorList>
    </citation>
    <scope>NUCLEOTIDE SEQUENCE [LARGE SCALE GENOMIC DNA]</scope>
    <source>
        <strain evidence="4">KYW314</strain>
    </source>
</reference>